<dbReference type="RefSeq" id="WP_012835736.1">
    <property type="nucleotide sequence ID" value="NC_013441.1"/>
</dbReference>
<dbReference type="AlphaFoldDB" id="D0L4K8"/>
<dbReference type="SUPFAM" id="SSF50800">
    <property type="entry name" value="PK beta-barrel domain-like"/>
    <property type="match status" value="1"/>
</dbReference>
<dbReference type="OrthoDB" id="9793178at2"/>
<dbReference type="InterPro" id="IPR005302">
    <property type="entry name" value="MoCF_Sase_C"/>
</dbReference>
<dbReference type="Pfam" id="PF03473">
    <property type="entry name" value="MOSC"/>
    <property type="match status" value="1"/>
</dbReference>
<name>D0L4K8_GORB4</name>
<keyword evidence="3" id="KW-1185">Reference proteome</keyword>
<dbReference type="InterPro" id="IPR005303">
    <property type="entry name" value="MOCOS_middle"/>
</dbReference>
<dbReference type="HOGENOM" id="CLU_028286_4_0_11"/>
<gene>
    <name evidence="2" type="ordered locus">Gbro_4067</name>
</gene>
<protein>
    <submittedName>
        <fullName evidence="2">MOSC domain containing protein</fullName>
    </submittedName>
</protein>
<dbReference type="InterPro" id="IPR011037">
    <property type="entry name" value="Pyrv_Knase-like_insert_dom_sf"/>
</dbReference>
<accession>D0L4K8</accession>
<proteinExistence type="predicted"/>
<dbReference type="GO" id="GO:0030151">
    <property type="term" value="F:molybdenum ion binding"/>
    <property type="evidence" value="ECO:0007669"/>
    <property type="project" value="InterPro"/>
</dbReference>
<dbReference type="Pfam" id="PF03476">
    <property type="entry name" value="MOSC_N"/>
    <property type="match status" value="1"/>
</dbReference>
<dbReference type="KEGG" id="gbr:Gbro_4067"/>
<dbReference type="eggNOG" id="COG3217">
    <property type="taxonomic scope" value="Bacteria"/>
</dbReference>
<dbReference type="GO" id="GO:0030170">
    <property type="term" value="F:pyridoxal phosphate binding"/>
    <property type="evidence" value="ECO:0007669"/>
    <property type="project" value="InterPro"/>
</dbReference>
<dbReference type="Gene3D" id="2.40.33.20">
    <property type="entry name" value="PK beta-barrel domain-like"/>
    <property type="match status" value="1"/>
</dbReference>
<reference evidence="3" key="1">
    <citation type="submission" date="2009-10" db="EMBL/GenBank/DDBJ databases">
        <title>The complete chromosome of Gordonia bronchialis DSM 43247.</title>
        <authorList>
            <consortium name="US DOE Joint Genome Institute (JGI-PGF)"/>
            <person name="Lucas S."/>
            <person name="Copeland A."/>
            <person name="Lapidus A."/>
            <person name="Glavina del Rio T."/>
            <person name="Dalin E."/>
            <person name="Tice H."/>
            <person name="Bruce D."/>
            <person name="Goodwin L."/>
            <person name="Pitluck S."/>
            <person name="Kyrpides N."/>
            <person name="Mavromatis K."/>
            <person name="Ivanova N."/>
            <person name="Ovchinnikova G."/>
            <person name="Saunders E."/>
            <person name="Brettin T."/>
            <person name="Detter J.C."/>
            <person name="Han C."/>
            <person name="Larimer F."/>
            <person name="Land M."/>
            <person name="Hauser L."/>
            <person name="Markowitz V."/>
            <person name="Cheng J.-F."/>
            <person name="Hugenholtz P."/>
            <person name="Woyke T."/>
            <person name="Wu D."/>
            <person name="Jando M."/>
            <person name="Schneider S."/>
            <person name="Goeker M."/>
            <person name="Klenk H.-P."/>
            <person name="Eisen J.A."/>
        </authorList>
    </citation>
    <scope>NUCLEOTIDE SEQUENCE [LARGE SCALE GENOMIC DNA]</scope>
    <source>
        <strain evidence="3">ATCC 25592 / DSM 43247 / BCRC 13721 / JCM 3198 / KCTC 3076 / NBRC 16047 / NCTC 10667</strain>
    </source>
</reference>
<organism evidence="2 3">
    <name type="scientific">Gordonia bronchialis (strain ATCC 25592 / DSM 43247 / BCRC 13721 / JCM 3198 / KCTC 3076 / NBRC 16047 / NCTC 10667)</name>
    <name type="common">Rhodococcus bronchialis</name>
    <dbReference type="NCBI Taxonomy" id="526226"/>
    <lineage>
        <taxon>Bacteria</taxon>
        <taxon>Bacillati</taxon>
        <taxon>Actinomycetota</taxon>
        <taxon>Actinomycetes</taxon>
        <taxon>Mycobacteriales</taxon>
        <taxon>Gordoniaceae</taxon>
        <taxon>Gordonia</taxon>
    </lineage>
</organism>
<dbReference type="GO" id="GO:0003824">
    <property type="term" value="F:catalytic activity"/>
    <property type="evidence" value="ECO:0007669"/>
    <property type="project" value="InterPro"/>
</dbReference>
<dbReference type="EMBL" id="CP001802">
    <property type="protein sequence ID" value="ACY23233.1"/>
    <property type="molecule type" value="Genomic_DNA"/>
</dbReference>
<feature type="domain" description="MOSC" evidence="1">
    <location>
        <begin position="124"/>
        <end position="288"/>
    </location>
</feature>
<sequence>MRVSALWRYPVKSMAGESADNLDLDRQRPRGDRLWALHDVERDVTVTARRLPGVLLCSARYASQPTIDSGPGNVPPVIITLPDGAEVPSGDPGVHAVLSSALDHDVRLVALPADPKAHRMSWRERVAAARGLTTDLGIRADEQLPKLSDMDPRALLTLTRNATPPGSFVDLCPVHLVTESSLATVGRESDCEVPDARRFRPNILVADAPEGLPEAEWAGSTVALGDSARLHIVMKTVRCVVPSRQHDGLPLEKGLTRAVATVGGRYLGAYADIARTGRITVGDPIRVTGPREPGRLGKAAATARTATLDTLNRLAELPRRGRHPVG</sequence>
<reference evidence="2 3" key="2">
    <citation type="journal article" date="2010" name="Stand. Genomic Sci.">
        <title>Complete genome sequence of Gordonia bronchialis type strain (3410).</title>
        <authorList>
            <person name="Ivanova N."/>
            <person name="Sikorski J."/>
            <person name="Jando M."/>
            <person name="Lapidus A."/>
            <person name="Nolan M."/>
            <person name="Lucas S."/>
            <person name="Del Rio T.G."/>
            <person name="Tice H."/>
            <person name="Copeland A."/>
            <person name="Cheng J.F."/>
            <person name="Chen F."/>
            <person name="Bruce D."/>
            <person name="Goodwin L."/>
            <person name="Pitluck S."/>
            <person name="Mavromatis K."/>
            <person name="Ovchinnikova G."/>
            <person name="Pati A."/>
            <person name="Chen A."/>
            <person name="Palaniappan K."/>
            <person name="Land M."/>
            <person name="Hauser L."/>
            <person name="Chang Y.J."/>
            <person name="Jeffries C.D."/>
            <person name="Chain P."/>
            <person name="Saunders E."/>
            <person name="Han C."/>
            <person name="Detter J.C."/>
            <person name="Brettin T."/>
            <person name="Rohde M."/>
            <person name="Goker M."/>
            <person name="Bristow J."/>
            <person name="Eisen J.A."/>
            <person name="Markowitz V."/>
            <person name="Hugenholtz P."/>
            <person name="Klenk H.P."/>
            <person name="Kyrpides N.C."/>
        </authorList>
    </citation>
    <scope>NUCLEOTIDE SEQUENCE [LARGE SCALE GENOMIC DNA]</scope>
    <source>
        <strain evidence="3">ATCC 25592 / DSM 43247 / BCRC 13721 / JCM 3198 / KCTC 3076 / NBRC 16047 / NCTC 10667</strain>
    </source>
</reference>
<evidence type="ECO:0000313" key="3">
    <source>
        <dbReference type="Proteomes" id="UP000001219"/>
    </source>
</evidence>
<evidence type="ECO:0000313" key="2">
    <source>
        <dbReference type="EMBL" id="ACY23233.1"/>
    </source>
</evidence>
<evidence type="ECO:0000259" key="1">
    <source>
        <dbReference type="PROSITE" id="PS51340"/>
    </source>
</evidence>
<dbReference type="Proteomes" id="UP000001219">
    <property type="component" value="Chromosome"/>
</dbReference>
<dbReference type="STRING" id="526226.Gbro_4067"/>
<dbReference type="PROSITE" id="PS51340">
    <property type="entry name" value="MOSC"/>
    <property type="match status" value="1"/>
</dbReference>